<accession>A0ABX6P3H3</accession>
<evidence type="ECO:0000313" key="2">
    <source>
        <dbReference type="Proteomes" id="UP000500826"/>
    </source>
</evidence>
<sequence length="323" mass="31678">MTANGNMLLDAVNGSVSIDTAVLGSGHISIVADGDMLVNADVEAGATGKTIDLYAGGSILQASGTTIATVNGNIALDAGDDVQLVSLEAGTAGVWISALQIVDGDGVGDAEVDIVAASAQLIGMFGIGAAGSAIATDVDLLTAYAPNGGLFITEADGLTIGTTELNVRVVDEEGNVSATENDAQEGLLAETVVLTVTEGDLDVTAGELAGIGAFAPGDNLRLEAVAGSVSLAGFVAAVGDLSVLADEDIAIAAEAFVVSALGSVDLQAGGSIAMAADSVVATDGVDIALRAGGDITVGMVDARLSSDRDADPQTMDDRPTGAS</sequence>
<keyword evidence="2" id="KW-1185">Reference proteome</keyword>
<gene>
    <name evidence="1" type="ORF">HK414_15825</name>
</gene>
<reference evidence="1 2" key="2">
    <citation type="submission" date="2020-05" db="EMBL/GenBank/DDBJ databases">
        <authorList>
            <person name="Khan S.A."/>
            <person name="Jeon C.O."/>
            <person name="Chun B.H."/>
        </authorList>
    </citation>
    <scope>NUCLEOTIDE SEQUENCE [LARGE SCALE GENOMIC DNA]</scope>
    <source>
        <strain evidence="1 2">H242</strain>
    </source>
</reference>
<organism evidence="1 2">
    <name type="scientific">Ramlibacter terrae</name>
    <dbReference type="NCBI Taxonomy" id="2732511"/>
    <lineage>
        <taxon>Bacteria</taxon>
        <taxon>Pseudomonadati</taxon>
        <taxon>Pseudomonadota</taxon>
        <taxon>Betaproteobacteria</taxon>
        <taxon>Burkholderiales</taxon>
        <taxon>Comamonadaceae</taxon>
        <taxon>Ramlibacter</taxon>
    </lineage>
</organism>
<dbReference type="EMBL" id="CP053418">
    <property type="protein sequence ID" value="QJW84612.1"/>
    <property type="molecule type" value="Genomic_DNA"/>
</dbReference>
<name>A0ABX6P3H3_9BURK</name>
<reference evidence="1 2" key="1">
    <citation type="submission" date="2020-05" db="EMBL/GenBank/DDBJ databases">
        <title>Ramlibacter rhizophilus sp. nov., isolated from rhizosphere soil of national flower Mugunghwa from South Korea.</title>
        <authorList>
            <person name="Zheng-Fei Y."/>
            <person name="Huan T."/>
        </authorList>
    </citation>
    <scope>NUCLEOTIDE SEQUENCE [LARGE SCALE GENOMIC DNA]</scope>
    <source>
        <strain evidence="1 2">H242</strain>
    </source>
</reference>
<protein>
    <submittedName>
        <fullName evidence="1">Uncharacterized protein</fullName>
    </submittedName>
</protein>
<dbReference type="Proteomes" id="UP000500826">
    <property type="component" value="Chromosome"/>
</dbReference>
<evidence type="ECO:0000313" key="1">
    <source>
        <dbReference type="EMBL" id="QJW84612.1"/>
    </source>
</evidence>
<proteinExistence type="predicted"/>